<evidence type="ECO:0000256" key="5">
    <source>
        <dbReference type="ARBA" id="ARBA00022519"/>
    </source>
</evidence>
<proteinExistence type="inferred from homology"/>
<keyword evidence="6 9" id="KW-0812">Transmembrane</keyword>
<name>A0ABS0T556_9CAUL</name>
<evidence type="ECO:0000313" key="14">
    <source>
        <dbReference type="Proteomes" id="UP000639859"/>
    </source>
</evidence>
<evidence type="ECO:0000256" key="7">
    <source>
        <dbReference type="ARBA" id="ARBA00022989"/>
    </source>
</evidence>
<feature type="compositionally biased region" description="Low complexity" evidence="10">
    <location>
        <begin position="187"/>
        <end position="197"/>
    </location>
</feature>
<accession>A0ABS0T556</accession>
<dbReference type="PANTHER" id="PTHR30386">
    <property type="entry name" value="MEMBRANE FUSION SUBUNIT OF EMRAB-TOLC MULTIDRUG EFFLUX PUMP"/>
    <property type="match status" value="1"/>
</dbReference>
<dbReference type="NCBIfam" id="TIGR01843">
    <property type="entry name" value="type_I_hlyD"/>
    <property type="match status" value="1"/>
</dbReference>
<dbReference type="RefSeq" id="WP_198578887.1">
    <property type="nucleotide sequence ID" value="NZ_JADWOX010000034.1"/>
</dbReference>
<dbReference type="SUPFAM" id="SSF111369">
    <property type="entry name" value="HlyD-like secretion proteins"/>
    <property type="match status" value="1"/>
</dbReference>
<comment type="subcellular location">
    <subcellularLocation>
        <location evidence="1 9">Cell inner membrane</location>
        <topology evidence="1 9">Single-pass membrane protein</topology>
    </subcellularLocation>
</comment>
<keyword evidence="7 9" id="KW-1133">Transmembrane helix</keyword>
<evidence type="ECO:0000256" key="6">
    <source>
        <dbReference type="ARBA" id="ARBA00022692"/>
    </source>
</evidence>
<keyword evidence="3 9" id="KW-0813">Transport</keyword>
<dbReference type="InterPro" id="IPR050739">
    <property type="entry name" value="MFP"/>
</dbReference>
<dbReference type="InterPro" id="IPR058781">
    <property type="entry name" value="HH_AprE-like"/>
</dbReference>
<feature type="domain" description="AprE-like long alpha-helical hairpin" evidence="11">
    <location>
        <begin position="112"/>
        <end position="302"/>
    </location>
</feature>
<keyword evidence="4 9" id="KW-1003">Cell membrane</keyword>
<dbReference type="Pfam" id="PF25994">
    <property type="entry name" value="HH_AprE"/>
    <property type="match status" value="1"/>
</dbReference>
<feature type="domain" description="AprE-like beta-barrel" evidence="12">
    <location>
        <begin position="344"/>
        <end position="437"/>
    </location>
</feature>
<dbReference type="Proteomes" id="UP000639859">
    <property type="component" value="Unassembled WGS sequence"/>
</dbReference>
<gene>
    <name evidence="13" type="ORF">I4Q42_25315</name>
</gene>
<evidence type="ECO:0000313" key="13">
    <source>
        <dbReference type="EMBL" id="MBI1687004.1"/>
    </source>
</evidence>
<evidence type="ECO:0000256" key="9">
    <source>
        <dbReference type="RuleBase" id="RU365093"/>
    </source>
</evidence>
<evidence type="ECO:0000256" key="8">
    <source>
        <dbReference type="ARBA" id="ARBA00023136"/>
    </source>
</evidence>
<comment type="similarity">
    <text evidence="2 9">Belongs to the membrane fusion protein (MFP) (TC 8.A.1) family.</text>
</comment>
<evidence type="ECO:0000256" key="1">
    <source>
        <dbReference type="ARBA" id="ARBA00004377"/>
    </source>
</evidence>
<dbReference type="PRINTS" id="PR01490">
    <property type="entry name" value="RTXTOXIND"/>
</dbReference>
<sequence length="461" mass="50559">MALPNRDRGIMEGELLPAPLRAPPEVGLDDSPKRVLLGGLIIAGLFFVVLLGWSAFARLDAAAYGQGQVTVSGNRQTVQHRDGGVIEALDIRDGQHVQRGQVLIRLVAAEVAAQERAYANTVIDLQAQKARLEAEINGTGILWPAEFANLSTEDRSLADRAMMLQQRQLLARRNSLSSSRAVLRQQAQGVQQQTGGLRAQTEAAERQKESLRQQLESTRELEAKGFASRNTVRSLERALAQLEGTSADYSSRVAAAGEQIAESQQQSIQATRRYTEESAGLLRDTQFQLNEALPKLRAAREQLERTIIRAPVAGKVVGLRVFTEGGVIQAGQAIMDIVPDAAPLEIKANFSPTDIDGVYQGREAEVRFQSLHERDLPILLGTIRNVSADSLLDEASGKSYFSAEIVVPESQMRLLRAVRGADTGIRPGVPVQVLIKLRKRTALQYMLDPLTEAFKRSLHER</sequence>
<evidence type="ECO:0000256" key="3">
    <source>
        <dbReference type="ARBA" id="ARBA00022448"/>
    </source>
</evidence>
<dbReference type="Pfam" id="PF26002">
    <property type="entry name" value="Beta-barrel_AprE"/>
    <property type="match status" value="1"/>
</dbReference>
<reference evidence="13 14" key="1">
    <citation type="submission" date="2020-11" db="EMBL/GenBank/DDBJ databases">
        <title>genome sequence of strain KACC 18849.</title>
        <authorList>
            <person name="Gao J."/>
            <person name="Zhang X."/>
        </authorList>
    </citation>
    <scope>NUCLEOTIDE SEQUENCE [LARGE SCALE GENOMIC DNA]</scope>
    <source>
        <strain evidence="13 14">KACC 18849</strain>
    </source>
</reference>
<dbReference type="InterPro" id="IPR058982">
    <property type="entry name" value="Beta-barrel_AprE"/>
</dbReference>
<evidence type="ECO:0000256" key="10">
    <source>
        <dbReference type="SAM" id="MobiDB-lite"/>
    </source>
</evidence>
<evidence type="ECO:0000259" key="11">
    <source>
        <dbReference type="Pfam" id="PF25994"/>
    </source>
</evidence>
<evidence type="ECO:0000259" key="12">
    <source>
        <dbReference type="Pfam" id="PF26002"/>
    </source>
</evidence>
<dbReference type="InterPro" id="IPR010129">
    <property type="entry name" value="T1SS_HlyD"/>
</dbReference>
<comment type="caution">
    <text evidence="13">The sequence shown here is derived from an EMBL/GenBank/DDBJ whole genome shotgun (WGS) entry which is preliminary data.</text>
</comment>
<keyword evidence="14" id="KW-1185">Reference proteome</keyword>
<feature type="compositionally biased region" description="Basic and acidic residues" evidence="10">
    <location>
        <begin position="203"/>
        <end position="213"/>
    </location>
</feature>
<dbReference type="EMBL" id="JADWOX010000034">
    <property type="protein sequence ID" value="MBI1687004.1"/>
    <property type="molecule type" value="Genomic_DNA"/>
</dbReference>
<feature type="region of interest" description="Disordered" evidence="10">
    <location>
        <begin position="187"/>
        <end position="213"/>
    </location>
</feature>
<dbReference type="Gene3D" id="2.40.30.170">
    <property type="match status" value="1"/>
</dbReference>
<keyword evidence="8 9" id="KW-0472">Membrane</keyword>
<protein>
    <recommendedName>
        <fullName evidence="9">Membrane fusion protein (MFP) family protein</fullName>
    </recommendedName>
</protein>
<keyword evidence="5 9" id="KW-0997">Cell inner membrane</keyword>
<dbReference type="Gene3D" id="2.40.50.100">
    <property type="match status" value="1"/>
</dbReference>
<organism evidence="13 14">
    <name type="scientific">Caulobacter hibisci</name>
    <dbReference type="NCBI Taxonomy" id="2035993"/>
    <lineage>
        <taxon>Bacteria</taxon>
        <taxon>Pseudomonadati</taxon>
        <taxon>Pseudomonadota</taxon>
        <taxon>Alphaproteobacteria</taxon>
        <taxon>Caulobacterales</taxon>
        <taxon>Caulobacteraceae</taxon>
        <taxon>Caulobacter</taxon>
    </lineage>
</organism>
<dbReference type="PANTHER" id="PTHR30386:SF17">
    <property type="entry name" value="ALKALINE PROTEASE SECRETION PROTEIN APRE"/>
    <property type="match status" value="1"/>
</dbReference>
<evidence type="ECO:0000256" key="2">
    <source>
        <dbReference type="ARBA" id="ARBA00009477"/>
    </source>
</evidence>
<evidence type="ECO:0000256" key="4">
    <source>
        <dbReference type="ARBA" id="ARBA00022475"/>
    </source>
</evidence>
<feature type="transmembrane region" description="Helical" evidence="9">
    <location>
        <begin position="35"/>
        <end position="56"/>
    </location>
</feature>